<proteinExistence type="predicted"/>
<sequence length="243" mass="28195">MALRKWVYVASILLTLTLAIILYARTVSSSETDSNESIVFYVNKEPVTRAEFQLVLSELRPSVYSYFTQKYGVTDSPEFWSADHGGEVPARMLKQSAIDYLIRLKVESLSMKANGMIEDISYEKLQKDWTNENEKRKEAVKLKQPIYGPQQFTLPIYYRYIQAERVEHLKKKLNEAAVSEEEIQSYYQDNKDSFSADQSANELKDKIRTDLRDAKYSRLLDRLVKAADVEIINKSYVQDDTDI</sequence>
<evidence type="ECO:0000313" key="1">
    <source>
        <dbReference type="EMBL" id="NBC73027.1"/>
    </source>
</evidence>
<keyword evidence="2" id="KW-1185">Reference proteome</keyword>
<gene>
    <name evidence="1" type="ORF">GT003_29050</name>
</gene>
<dbReference type="AlphaFoldDB" id="A0A7X4YUY2"/>
<dbReference type="Gene3D" id="1.10.4030.10">
    <property type="entry name" value="Porin chaperone SurA, peptide-binding domain"/>
    <property type="match status" value="1"/>
</dbReference>
<reference evidence="1 2" key="1">
    <citation type="submission" date="2020-01" db="EMBL/GenBank/DDBJ databases">
        <title>Paenibacillus soybeanensis sp. nov. isolated from the nodules of soybean (Glycine max(L.) Merr).</title>
        <authorList>
            <person name="Wang H."/>
        </authorList>
    </citation>
    <scope>NUCLEOTIDE SEQUENCE [LARGE SCALE GENOMIC DNA]</scope>
    <source>
        <strain evidence="1 2">DSM 23054</strain>
    </source>
</reference>
<dbReference type="SUPFAM" id="SSF109998">
    <property type="entry name" value="Triger factor/SurA peptide-binding domain-like"/>
    <property type="match status" value="1"/>
</dbReference>
<organism evidence="1 2">
    <name type="scientific">Paenibacillus sacheonensis</name>
    <dbReference type="NCBI Taxonomy" id="742054"/>
    <lineage>
        <taxon>Bacteria</taxon>
        <taxon>Bacillati</taxon>
        <taxon>Bacillota</taxon>
        <taxon>Bacilli</taxon>
        <taxon>Bacillales</taxon>
        <taxon>Paenibacillaceae</taxon>
        <taxon>Paenibacillus</taxon>
    </lineage>
</organism>
<protein>
    <submittedName>
        <fullName evidence="1">Uncharacterized protein</fullName>
    </submittedName>
</protein>
<name>A0A7X4YUY2_9BACL</name>
<dbReference type="InterPro" id="IPR027304">
    <property type="entry name" value="Trigger_fact/SurA_dom_sf"/>
</dbReference>
<evidence type="ECO:0000313" key="2">
    <source>
        <dbReference type="Proteomes" id="UP000558113"/>
    </source>
</evidence>
<dbReference type="OrthoDB" id="4229635at2"/>
<accession>A0A7X4YUY2</accession>
<dbReference type="Proteomes" id="UP000558113">
    <property type="component" value="Unassembled WGS sequence"/>
</dbReference>
<comment type="caution">
    <text evidence="1">The sequence shown here is derived from an EMBL/GenBank/DDBJ whole genome shotgun (WGS) entry which is preliminary data.</text>
</comment>
<dbReference type="EMBL" id="JAAAMU010000025">
    <property type="protein sequence ID" value="NBC73027.1"/>
    <property type="molecule type" value="Genomic_DNA"/>
</dbReference>
<dbReference type="RefSeq" id="WP_161704579.1">
    <property type="nucleotide sequence ID" value="NZ_JAAAMU010000025.1"/>
</dbReference>